<gene>
    <name evidence="1" type="ORF">RJT34_24458</name>
</gene>
<dbReference type="EMBL" id="JAYKXN010000006">
    <property type="protein sequence ID" value="KAK7279406.1"/>
    <property type="molecule type" value="Genomic_DNA"/>
</dbReference>
<protein>
    <submittedName>
        <fullName evidence="1">Uncharacterized protein</fullName>
    </submittedName>
</protein>
<organism evidence="1 2">
    <name type="scientific">Clitoria ternatea</name>
    <name type="common">Butterfly pea</name>
    <dbReference type="NCBI Taxonomy" id="43366"/>
    <lineage>
        <taxon>Eukaryota</taxon>
        <taxon>Viridiplantae</taxon>
        <taxon>Streptophyta</taxon>
        <taxon>Embryophyta</taxon>
        <taxon>Tracheophyta</taxon>
        <taxon>Spermatophyta</taxon>
        <taxon>Magnoliopsida</taxon>
        <taxon>eudicotyledons</taxon>
        <taxon>Gunneridae</taxon>
        <taxon>Pentapetalae</taxon>
        <taxon>rosids</taxon>
        <taxon>fabids</taxon>
        <taxon>Fabales</taxon>
        <taxon>Fabaceae</taxon>
        <taxon>Papilionoideae</taxon>
        <taxon>50 kb inversion clade</taxon>
        <taxon>NPAAA clade</taxon>
        <taxon>indigoferoid/millettioid clade</taxon>
        <taxon>Phaseoleae</taxon>
        <taxon>Clitoria</taxon>
    </lineage>
</organism>
<sequence>MISVHFSLERVTSCLSENNLYGSACFSLKRKWSRLSESSTSEDNNSNVRLCCCLNLSFSPLHLRSPLTLLFRV</sequence>
<dbReference type="Proteomes" id="UP001359559">
    <property type="component" value="Unassembled WGS sequence"/>
</dbReference>
<comment type="caution">
    <text evidence="1">The sequence shown here is derived from an EMBL/GenBank/DDBJ whole genome shotgun (WGS) entry which is preliminary data.</text>
</comment>
<reference evidence="1 2" key="1">
    <citation type="submission" date="2024-01" db="EMBL/GenBank/DDBJ databases">
        <title>The genomes of 5 underutilized Papilionoideae crops provide insights into root nodulation and disease resistance.</title>
        <authorList>
            <person name="Yuan L."/>
        </authorList>
    </citation>
    <scope>NUCLEOTIDE SEQUENCE [LARGE SCALE GENOMIC DNA]</scope>
    <source>
        <strain evidence="1">LY-2023</strain>
        <tissue evidence="1">Leaf</tissue>
    </source>
</reference>
<evidence type="ECO:0000313" key="2">
    <source>
        <dbReference type="Proteomes" id="UP001359559"/>
    </source>
</evidence>
<keyword evidence="2" id="KW-1185">Reference proteome</keyword>
<proteinExistence type="predicted"/>
<evidence type="ECO:0000313" key="1">
    <source>
        <dbReference type="EMBL" id="KAK7279406.1"/>
    </source>
</evidence>
<name>A0AAN9FQT2_CLITE</name>
<dbReference type="AlphaFoldDB" id="A0AAN9FQT2"/>
<accession>A0AAN9FQT2</accession>